<evidence type="ECO:0000256" key="6">
    <source>
        <dbReference type="ARBA" id="ARBA00022763"/>
    </source>
</evidence>
<evidence type="ECO:0000259" key="10">
    <source>
        <dbReference type="Pfam" id="PF02870"/>
    </source>
</evidence>
<reference evidence="11 12" key="1">
    <citation type="submission" date="2017-12" db="EMBL/GenBank/DDBJ databases">
        <title>Chromulinavorax destructans is a abundant pathogen of dominant heterotrophic picoflagllates.</title>
        <authorList>
            <person name="Deeg C.M."/>
            <person name="Zimmer M."/>
            <person name="Suttle C.A."/>
        </authorList>
    </citation>
    <scope>NUCLEOTIDE SEQUENCE [LARGE SCALE GENOMIC DNA]</scope>
    <source>
        <strain evidence="11 12">SeV1</strain>
    </source>
</reference>
<dbReference type="AlphaFoldDB" id="A0A345ZCA3"/>
<dbReference type="GO" id="GO:0032259">
    <property type="term" value="P:methylation"/>
    <property type="evidence" value="ECO:0007669"/>
    <property type="project" value="UniProtKB-KW"/>
</dbReference>
<keyword evidence="5 11" id="KW-0808">Transferase</keyword>
<dbReference type="FunFam" id="1.10.10.10:FF:000214">
    <property type="entry name" value="Methylated-DNA--protein-cysteine methyltransferase"/>
    <property type="match status" value="1"/>
</dbReference>
<dbReference type="PANTHER" id="PTHR10815">
    <property type="entry name" value="METHYLATED-DNA--PROTEIN-CYSTEINE METHYLTRANSFERASE"/>
    <property type="match status" value="1"/>
</dbReference>
<keyword evidence="4 11" id="KW-0489">Methyltransferase</keyword>
<protein>
    <recommendedName>
        <fullName evidence="3">methylated-DNA--[protein]-cysteine S-methyltransferase</fullName>
        <ecNumber evidence="3">2.1.1.63</ecNumber>
    </recommendedName>
</protein>
<dbReference type="KEGG" id="cdes:C0J27_04200"/>
<dbReference type="Pfam" id="PF01035">
    <property type="entry name" value="DNA_binding_1"/>
    <property type="match status" value="1"/>
</dbReference>
<feature type="domain" description="Methylguanine DNA methyltransferase ribonuclease-like" evidence="10">
    <location>
        <begin position="35"/>
        <end position="106"/>
    </location>
</feature>
<comment type="catalytic activity">
    <reaction evidence="8">
        <text>a 6-O-methyl-2'-deoxyguanosine in DNA + L-cysteinyl-[protein] = S-methyl-L-cysteinyl-[protein] + a 2'-deoxyguanosine in DNA</text>
        <dbReference type="Rhea" id="RHEA:24000"/>
        <dbReference type="Rhea" id="RHEA-COMP:10131"/>
        <dbReference type="Rhea" id="RHEA-COMP:10132"/>
        <dbReference type="Rhea" id="RHEA-COMP:11367"/>
        <dbReference type="Rhea" id="RHEA-COMP:11368"/>
        <dbReference type="ChEBI" id="CHEBI:29950"/>
        <dbReference type="ChEBI" id="CHEBI:82612"/>
        <dbReference type="ChEBI" id="CHEBI:85445"/>
        <dbReference type="ChEBI" id="CHEBI:85448"/>
        <dbReference type="EC" id="2.1.1.63"/>
    </reaction>
</comment>
<dbReference type="Proteomes" id="UP000254834">
    <property type="component" value="Chromosome"/>
</dbReference>
<keyword evidence="6" id="KW-0227">DNA damage</keyword>
<dbReference type="PROSITE" id="PS00374">
    <property type="entry name" value="MGMT"/>
    <property type="match status" value="1"/>
</dbReference>
<dbReference type="EC" id="2.1.1.63" evidence="3"/>
<dbReference type="SUPFAM" id="SSF53155">
    <property type="entry name" value="Methylated DNA-protein cysteine methyltransferase domain"/>
    <property type="match status" value="1"/>
</dbReference>
<dbReference type="SUPFAM" id="SSF46767">
    <property type="entry name" value="Methylated DNA-protein cysteine methyltransferase, C-terminal domain"/>
    <property type="match status" value="1"/>
</dbReference>
<dbReference type="GO" id="GO:0006281">
    <property type="term" value="P:DNA repair"/>
    <property type="evidence" value="ECO:0007669"/>
    <property type="project" value="UniProtKB-KW"/>
</dbReference>
<dbReference type="InterPro" id="IPR001497">
    <property type="entry name" value="MethylDNA_cys_MeTrfase_AS"/>
</dbReference>
<accession>A0A345ZCA3</accession>
<sequence>MHFIQNIISLKNQSTYYKDVYHEKKLIMIQKNIITEHGKLIAIGDENFLYILKFSNDKHLDREVDRLENTTRKSIIIGTNALLEKVEQEITAYLAGSRKEFTIPVNPAGTNFQQKSWKALQTIPYGKTTSYAKQAAIVGSPQGHRAVANANGKNPILIIIPCHRIINSNGKLGGYTAGLDLKEIFLNLEKNNSSNFFI</sequence>
<evidence type="ECO:0000256" key="2">
    <source>
        <dbReference type="ARBA" id="ARBA00008711"/>
    </source>
</evidence>
<evidence type="ECO:0000256" key="4">
    <source>
        <dbReference type="ARBA" id="ARBA00022603"/>
    </source>
</evidence>
<evidence type="ECO:0000256" key="5">
    <source>
        <dbReference type="ARBA" id="ARBA00022679"/>
    </source>
</evidence>
<dbReference type="InterPro" id="IPR008332">
    <property type="entry name" value="MethylG_MeTrfase_N"/>
</dbReference>
<evidence type="ECO:0000256" key="8">
    <source>
        <dbReference type="ARBA" id="ARBA00049348"/>
    </source>
</evidence>
<comment type="catalytic activity">
    <reaction evidence="1">
        <text>a 4-O-methyl-thymidine in DNA + L-cysteinyl-[protein] = a thymidine in DNA + S-methyl-L-cysteinyl-[protein]</text>
        <dbReference type="Rhea" id="RHEA:53428"/>
        <dbReference type="Rhea" id="RHEA-COMP:10131"/>
        <dbReference type="Rhea" id="RHEA-COMP:10132"/>
        <dbReference type="Rhea" id="RHEA-COMP:13555"/>
        <dbReference type="Rhea" id="RHEA-COMP:13556"/>
        <dbReference type="ChEBI" id="CHEBI:29950"/>
        <dbReference type="ChEBI" id="CHEBI:82612"/>
        <dbReference type="ChEBI" id="CHEBI:137386"/>
        <dbReference type="ChEBI" id="CHEBI:137387"/>
        <dbReference type="EC" id="2.1.1.63"/>
    </reaction>
</comment>
<feature type="domain" description="Methylated-DNA-[protein]-cysteine S-methyltransferase DNA binding" evidence="9">
    <location>
        <begin position="111"/>
        <end position="190"/>
    </location>
</feature>
<gene>
    <name evidence="11" type="ORF">C0J27_04200</name>
</gene>
<evidence type="ECO:0000313" key="11">
    <source>
        <dbReference type="EMBL" id="AXK60920.1"/>
    </source>
</evidence>
<dbReference type="CDD" id="cd06445">
    <property type="entry name" value="ATase"/>
    <property type="match status" value="1"/>
</dbReference>
<dbReference type="NCBIfam" id="TIGR00589">
    <property type="entry name" value="ogt"/>
    <property type="match status" value="1"/>
</dbReference>
<name>A0A345ZCA3_9BACT</name>
<dbReference type="InterPro" id="IPR036631">
    <property type="entry name" value="MGMT_N_sf"/>
</dbReference>
<evidence type="ECO:0000313" key="12">
    <source>
        <dbReference type="Proteomes" id="UP000254834"/>
    </source>
</evidence>
<dbReference type="InterPro" id="IPR036217">
    <property type="entry name" value="MethylDNA_cys_MeTrfase_DNAb"/>
</dbReference>
<dbReference type="InterPro" id="IPR036388">
    <property type="entry name" value="WH-like_DNA-bd_sf"/>
</dbReference>
<evidence type="ECO:0000256" key="3">
    <source>
        <dbReference type="ARBA" id="ARBA00011918"/>
    </source>
</evidence>
<dbReference type="EMBL" id="CP025544">
    <property type="protein sequence ID" value="AXK60920.1"/>
    <property type="molecule type" value="Genomic_DNA"/>
</dbReference>
<dbReference type="GO" id="GO:0003908">
    <property type="term" value="F:methylated-DNA-[protein]-cysteine S-methyltransferase activity"/>
    <property type="evidence" value="ECO:0007669"/>
    <property type="project" value="UniProtKB-EC"/>
</dbReference>
<evidence type="ECO:0000256" key="1">
    <source>
        <dbReference type="ARBA" id="ARBA00001286"/>
    </source>
</evidence>
<dbReference type="PANTHER" id="PTHR10815:SF5">
    <property type="entry name" value="METHYLATED-DNA--PROTEIN-CYSTEINE METHYLTRANSFERASE"/>
    <property type="match status" value="1"/>
</dbReference>
<dbReference type="InterPro" id="IPR014048">
    <property type="entry name" value="MethylDNA_cys_MeTrfase_DNA-bd"/>
</dbReference>
<evidence type="ECO:0000259" key="9">
    <source>
        <dbReference type="Pfam" id="PF01035"/>
    </source>
</evidence>
<keyword evidence="7" id="KW-0234">DNA repair</keyword>
<evidence type="ECO:0000256" key="7">
    <source>
        <dbReference type="ARBA" id="ARBA00023204"/>
    </source>
</evidence>
<dbReference type="Pfam" id="PF02870">
    <property type="entry name" value="Methyltransf_1N"/>
    <property type="match status" value="1"/>
</dbReference>
<keyword evidence="12" id="KW-1185">Reference proteome</keyword>
<comment type="similarity">
    <text evidence="2">Belongs to the MGMT family.</text>
</comment>
<organism evidence="11 12">
    <name type="scientific">Candidatus Chromulinivorax destructor</name>
    <dbReference type="NCBI Taxonomy" id="2066483"/>
    <lineage>
        <taxon>Bacteria</taxon>
        <taxon>Candidatus Babelota</taxon>
        <taxon>Candidatus Babeliae</taxon>
        <taxon>Candidatus Babeliales</taxon>
        <taxon>Candidatus Chromulinivoraceae</taxon>
        <taxon>Candidatus Chromulinivorax</taxon>
    </lineage>
</organism>
<dbReference type="Gene3D" id="1.10.10.10">
    <property type="entry name" value="Winged helix-like DNA-binding domain superfamily/Winged helix DNA-binding domain"/>
    <property type="match status" value="1"/>
</dbReference>
<dbReference type="OrthoDB" id="9802228at2"/>
<proteinExistence type="inferred from homology"/>
<dbReference type="Gene3D" id="3.30.160.70">
    <property type="entry name" value="Methylated DNA-protein cysteine methyltransferase domain"/>
    <property type="match status" value="1"/>
</dbReference>